<dbReference type="SUPFAM" id="SSF50800">
    <property type="entry name" value="PK beta-barrel domain-like"/>
    <property type="match status" value="1"/>
</dbReference>
<gene>
    <name evidence="3" type="ordered locus">RPC_1607</name>
</gene>
<protein>
    <submittedName>
        <fullName evidence="3">MOSC</fullName>
    </submittedName>
</protein>
<dbReference type="eggNOG" id="COG2258">
    <property type="taxonomic scope" value="Bacteria"/>
</dbReference>
<dbReference type="HOGENOM" id="CLU_092690_0_0_5"/>
<organism evidence="3">
    <name type="scientific">Rhodopseudomonas palustris (strain BisB18)</name>
    <dbReference type="NCBI Taxonomy" id="316056"/>
    <lineage>
        <taxon>Bacteria</taxon>
        <taxon>Pseudomonadati</taxon>
        <taxon>Pseudomonadota</taxon>
        <taxon>Alphaproteobacteria</taxon>
        <taxon>Hyphomicrobiales</taxon>
        <taxon>Nitrobacteraceae</taxon>
        <taxon>Rhodopseudomonas</taxon>
    </lineage>
</organism>
<evidence type="ECO:0000313" key="3">
    <source>
        <dbReference type="EMBL" id="ABD87169.1"/>
    </source>
</evidence>
<dbReference type="GO" id="GO:0030151">
    <property type="term" value="F:molybdenum ion binding"/>
    <property type="evidence" value="ECO:0007669"/>
    <property type="project" value="InterPro"/>
</dbReference>
<dbReference type="AlphaFoldDB" id="Q218L7"/>
<dbReference type="InterPro" id="IPR005302">
    <property type="entry name" value="MoCF_Sase_C"/>
</dbReference>
<dbReference type="KEGG" id="rpc:RPC_1607"/>
<reference evidence="3" key="1">
    <citation type="submission" date="2006-03" db="EMBL/GenBank/DDBJ databases">
        <title>Complete sequence of Rhodopseudomonas palustris BisB18.</title>
        <authorList>
            <consortium name="US DOE Joint Genome Institute"/>
            <person name="Copeland A."/>
            <person name="Lucas S."/>
            <person name="Lapidus A."/>
            <person name="Barry K."/>
            <person name="Detter J.C."/>
            <person name="Glavina del Rio T."/>
            <person name="Hammon N."/>
            <person name="Israni S."/>
            <person name="Dalin E."/>
            <person name="Tice H."/>
            <person name="Pitluck S."/>
            <person name="Chain P."/>
            <person name="Malfatti S."/>
            <person name="Shin M."/>
            <person name="Vergez L."/>
            <person name="Schmutz J."/>
            <person name="Larimer F."/>
            <person name="Land M."/>
            <person name="Hauser L."/>
            <person name="Pelletier D.A."/>
            <person name="Kyrpides N."/>
            <person name="Anderson I."/>
            <person name="Oda Y."/>
            <person name="Harwood C.S."/>
            <person name="Richardson P."/>
        </authorList>
    </citation>
    <scope>NUCLEOTIDE SEQUENCE [LARGE SCALE GENOMIC DNA]</scope>
    <source>
        <strain evidence="3">BisB18</strain>
    </source>
</reference>
<dbReference type="STRING" id="316056.RPC_1607"/>
<accession>Q218L7</accession>
<dbReference type="EMBL" id="CP000301">
    <property type="protein sequence ID" value="ABD87169.1"/>
    <property type="molecule type" value="Genomic_DNA"/>
</dbReference>
<evidence type="ECO:0000256" key="1">
    <source>
        <dbReference type="SAM" id="MobiDB-lite"/>
    </source>
</evidence>
<dbReference type="Gene3D" id="2.40.33.20">
    <property type="entry name" value="PK beta-barrel domain-like"/>
    <property type="match status" value="1"/>
</dbReference>
<sequence>MDEDSSVTQMAEPFDRGDDTRPDRPMSHVVAVSFRRGHHFSKTPGMSIRLLAGLGVDGDGHCGVTVKHRSRARKDPTLPNLRQVHLIHAELFDELAAKGFRVQPGDLGENVTTQGVDLLALPTGTLLQLGDSATVELTGLRNPCVQIDDFQNGLVAATLDRDAEGRLIRKAGVMAIVRMGGDVRPGDNIRIEWPAAPHRPLLPV</sequence>
<feature type="domain" description="MOSC" evidence="2">
    <location>
        <begin position="24"/>
        <end position="192"/>
    </location>
</feature>
<dbReference type="InterPro" id="IPR011037">
    <property type="entry name" value="Pyrv_Knase-like_insert_dom_sf"/>
</dbReference>
<dbReference type="GO" id="GO:0003824">
    <property type="term" value="F:catalytic activity"/>
    <property type="evidence" value="ECO:0007669"/>
    <property type="project" value="InterPro"/>
</dbReference>
<feature type="region of interest" description="Disordered" evidence="1">
    <location>
        <begin position="1"/>
        <end position="25"/>
    </location>
</feature>
<evidence type="ECO:0000259" key="2">
    <source>
        <dbReference type="PROSITE" id="PS51340"/>
    </source>
</evidence>
<dbReference type="PANTHER" id="PTHR36930:SF1">
    <property type="entry name" value="MOSC DOMAIN-CONTAINING PROTEIN"/>
    <property type="match status" value="1"/>
</dbReference>
<dbReference type="Pfam" id="PF03473">
    <property type="entry name" value="MOSC"/>
    <property type="match status" value="1"/>
</dbReference>
<feature type="compositionally biased region" description="Basic and acidic residues" evidence="1">
    <location>
        <begin position="13"/>
        <end position="25"/>
    </location>
</feature>
<dbReference type="InterPro" id="IPR052716">
    <property type="entry name" value="MOSC_domain"/>
</dbReference>
<proteinExistence type="predicted"/>
<dbReference type="PANTHER" id="PTHR36930">
    <property type="entry name" value="METAL-SULFUR CLUSTER BIOSYNTHESIS PROTEINS YUAD-RELATED"/>
    <property type="match status" value="1"/>
</dbReference>
<name>Q218L7_RHOPB</name>
<dbReference type="PROSITE" id="PS51340">
    <property type="entry name" value="MOSC"/>
    <property type="match status" value="1"/>
</dbReference>
<dbReference type="GO" id="GO:0030170">
    <property type="term" value="F:pyridoxal phosphate binding"/>
    <property type="evidence" value="ECO:0007669"/>
    <property type="project" value="InterPro"/>
</dbReference>